<accession>A0A183LHQ1</accession>
<dbReference type="AlphaFoldDB" id="A0A183LHQ1"/>
<organism evidence="1 2">
    <name type="scientific">Schistosoma margrebowiei</name>
    <dbReference type="NCBI Taxonomy" id="48269"/>
    <lineage>
        <taxon>Eukaryota</taxon>
        <taxon>Metazoa</taxon>
        <taxon>Spiralia</taxon>
        <taxon>Lophotrochozoa</taxon>
        <taxon>Platyhelminthes</taxon>
        <taxon>Trematoda</taxon>
        <taxon>Digenea</taxon>
        <taxon>Strigeidida</taxon>
        <taxon>Schistosomatoidea</taxon>
        <taxon>Schistosomatidae</taxon>
        <taxon>Schistosoma</taxon>
    </lineage>
</organism>
<protein>
    <submittedName>
        <fullName evidence="1">Uncharacterized protein</fullName>
    </submittedName>
</protein>
<sequence>MVAGGRQQKTLDLGFLLLGNRQQSVAVTFRELVLSDGLEPMLPNIDPETLPLGYLGRLKYSKNDEKAEMVGEWWIIALKEEQYV</sequence>
<reference evidence="1 2" key="1">
    <citation type="submission" date="2018-11" db="EMBL/GenBank/DDBJ databases">
        <authorList>
            <consortium name="Pathogen Informatics"/>
        </authorList>
    </citation>
    <scope>NUCLEOTIDE SEQUENCE [LARGE SCALE GENOMIC DNA]</scope>
    <source>
        <strain evidence="1 2">Zambia</strain>
    </source>
</reference>
<keyword evidence="2" id="KW-1185">Reference proteome</keyword>
<gene>
    <name evidence="1" type="ORF">SMRZ_LOCUS3326</name>
</gene>
<name>A0A183LHQ1_9TREM</name>
<evidence type="ECO:0000313" key="1">
    <source>
        <dbReference type="EMBL" id="VDO57745.1"/>
    </source>
</evidence>
<proteinExistence type="predicted"/>
<evidence type="ECO:0000313" key="2">
    <source>
        <dbReference type="Proteomes" id="UP000277204"/>
    </source>
</evidence>
<dbReference type="Proteomes" id="UP000277204">
    <property type="component" value="Unassembled WGS sequence"/>
</dbReference>
<dbReference type="EMBL" id="UZAI01000942">
    <property type="protein sequence ID" value="VDO57745.1"/>
    <property type="molecule type" value="Genomic_DNA"/>
</dbReference>